<feature type="region of interest" description="Disordered" evidence="1">
    <location>
        <begin position="247"/>
        <end position="281"/>
    </location>
</feature>
<feature type="compositionally biased region" description="Low complexity" evidence="1">
    <location>
        <begin position="267"/>
        <end position="281"/>
    </location>
</feature>
<gene>
    <name evidence="2" type="ORF">B0T25DRAFT_245260</name>
</gene>
<feature type="compositionally biased region" description="Gly residues" evidence="1">
    <location>
        <begin position="251"/>
        <end position="266"/>
    </location>
</feature>
<reference evidence="2" key="2">
    <citation type="submission" date="2023-06" db="EMBL/GenBank/DDBJ databases">
        <authorList>
            <consortium name="Lawrence Berkeley National Laboratory"/>
            <person name="Haridas S."/>
            <person name="Hensen N."/>
            <person name="Bonometti L."/>
            <person name="Westerberg I."/>
            <person name="Brannstrom I.O."/>
            <person name="Guillou S."/>
            <person name="Cros-Aarteil S."/>
            <person name="Calhoun S."/>
            <person name="Kuo A."/>
            <person name="Mondo S."/>
            <person name="Pangilinan J."/>
            <person name="Riley R."/>
            <person name="Labutti K."/>
            <person name="Andreopoulos B."/>
            <person name="Lipzen A."/>
            <person name="Chen C."/>
            <person name="Yanf M."/>
            <person name="Daum C."/>
            <person name="Ng V."/>
            <person name="Clum A."/>
            <person name="Steindorff A."/>
            <person name="Ohm R."/>
            <person name="Martin F."/>
            <person name="Silar P."/>
            <person name="Natvig D."/>
            <person name="Lalanne C."/>
            <person name="Gautier V."/>
            <person name="Ament-Velasquez S.L."/>
            <person name="Kruys A."/>
            <person name="Hutchinson M.I."/>
            <person name="Powell A.J."/>
            <person name="Barry K."/>
            <person name="Miller A.N."/>
            <person name="Grigoriev I.V."/>
            <person name="Debuchy R."/>
            <person name="Gladieux P."/>
            <person name="Thoren M.H."/>
            <person name="Johannesson H."/>
        </authorList>
    </citation>
    <scope>NUCLEOTIDE SEQUENCE</scope>
    <source>
        <strain evidence="2">CBS 955.72</strain>
    </source>
</reference>
<reference evidence="2" key="1">
    <citation type="journal article" date="2023" name="Mol. Phylogenet. Evol.">
        <title>Genome-scale phylogeny and comparative genomics of the fungal order Sordariales.</title>
        <authorList>
            <person name="Hensen N."/>
            <person name="Bonometti L."/>
            <person name="Westerberg I."/>
            <person name="Brannstrom I.O."/>
            <person name="Guillou S."/>
            <person name="Cros-Aarteil S."/>
            <person name="Calhoun S."/>
            <person name="Haridas S."/>
            <person name="Kuo A."/>
            <person name="Mondo S."/>
            <person name="Pangilinan J."/>
            <person name="Riley R."/>
            <person name="LaButti K."/>
            <person name="Andreopoulos B."/>
            <person name="Lipzen A."/>
            <person name="Chen C."/>
            <person name="Yan M."/>
            <person name="Daum C."/>
            <person name="Ng V."/>
            <person name="Clum A."/>
            <person name="Steindorff A."/>
            <person name="Ohm R.A."/>
            <person name="Martin F."/>
            <person name="Silar P."/>
            <person name="Natvig D.O."/>
            <person name="Lalanne C."/>
            <person name="Gautier V."/>
            <person name="Ament-Velasquez S.L."/>
            <person name="Kruys A."/>
            <person name="Hutchinson M.I."/>
            <person name="Powell A.J."/>
            <person name="Barry K."/>
            <person name="Miller A.N."/>
            <person name="Grigoriev I.V."/>
            <person name="Debuchy R."/>
            <person name="Gladieux P."/>
            <person name="Hiltunen Thoren M."/>
            <person name="Johannesson H."/>
        </authorList>
    </citation>
    <scope>NUCLEOTIDE SEQUENCE</scope>
    <source>
        <strain evidence="2">CBS 955.72</strain>
    </source>
</reference>
<dbReference type="Proteomes" id="UP001275084">
    <property type="component" value="Unassembled WGS sequence"/>
</dbReference>
<evidence type="ECO:0000313" key="2">
    <source>
        <dbReference type="EMBL" id="KAK3349525.1"/>
    </source>
</evidence>
<dbReference type="AlphaFoldDB" id="A0AAJ0MCS6"/>
<keyword evidence="3" id="KW-1185">Reference proteome</keyword>
<comment type="caution">
    <text evidence="2">The sequence shown here is derived from an EMBL/GenBank/DDBJ whole genome shotgun (WGS) entry which is preliminary data.</text>
</comment>
<accession>A0AAJ0MCS6</accession>
<protein>
    <submittedName>
        <fullName evidence="2">Uncharacterized protein</fullName>
    </submittedName>
</protein>
<dbReference type="EMBL" id="JAUIQD010000005">
    <property type="protein sequence ID" value="KAK3349525.1"/>
    <property type="molecule type" value="Genomic_DNA"/>
</dbReference>
<evidence type="ECO:0000256" key="1">
    <source>
        <dbReference type="SAM" id="MobiDB-lite"/>
    </source>
</evidence>
<name>A0AAJ0MCS6_9PEZI</name>
<evidence type="ECO:0000313" key="3">
    <source>
        <dbReference type="Proteomes" id="UP001275084"/>
    </source>
</evidence>
<sequence length="305" mass="30218">MPTATTISQWTLTNWGPLTTGFSADAACATTGISMLAPRSALGLGFSVDCAVATVGASCYPSGSQLDAAASTAFDRVGYFVMGYFSPGLVCPSGWKTVGVAARASDGSISASGIFIAPTSGQGAAVQTLPFFNPAVNAFTAAIDPGETAAACCPSAMTADPGGVCVSSLPDYRPSTACQRFVQDGDVSTFVTDITFLGARTTAQLLTFVGTRPITSTATITLPPSQTSELVGVSLMPMVMLVRHASDVSGPGAGGSGGDGGGGEGPGSPSKPNSSGPGPLGAARTGAQLAFLMCISAVLMGMLAT</sequence>
<proteinExistence type="predicted"/>
<organism evidence="2 3">
    <name type="scientific">Lasiosphaeria hispida</name>
    <dbReference type="NCBI Taxonomy" id="260671"/>
    <lineage>
        <taxon>Eukaryota</taxon>
        <taxon>Fungi</taxon>
        <taxon>Dikarya</taxon>
        <taxon>Ascomycota</taxon>
        <taxon>Pezizomycotina</taxon>
        <taxon>Sordariomycetes</taxon>
        <taxon>Sordariomycetidae</taxon>
        <taxon>Sordariales</taxon>
        <taxon>Lasiosphaeriaceae</taxon>
        <taxon>Lasiosphaeria</taxon>
    </lineage>
</organism>